<reference evidence="3 4" key="1">
    <citation type="journal article" date="2015" name="Nature">
        <title>rRNA introns, odd ribosomes, and small enigmatic genomes across a large radiation of phyla.</title>
        <authorList>
            <person name="Brown C.T."/>
            <person name="Hug L.A."/>
            <person name="Thomas B.C."/>
            <person name="Sharon I."/>
            <person name="Castelle C.J."/>
            <person name="Singh A."/>
            <person name="Wilkins M.J."/>
            <person name="Williams K.H."/>
            <person name="Banfield J.F."/>
        </authorList>
    </citation>
    <scope>NUCLEOTIDE SEQUENCE [LARGE SCALE GENOMIC DNA]</scope>
</reference>
<dbReference type="Proteomes" id="UP000034816">
    <property type="component" value="Unassembled WGS sequence"/>
</dbReference>
<dbReference type="SUPFAM" id="SSF53448">
    <property type="entry name" value="Nucleotide-diphospho-sugar transferases"/>
    <property type="match status" value="1"/>
</dbReference>
<evidence type="ECO:0000259" key="2">
    <source>
        <dbReference type="Pfam" id="PF00535"/>
    </source>
</evidence>
<dbReference type="EMBL" id="LBQH01000039">
    <property type="protein sequence ID" value="KKP74510.1"/>
    <property type="molecule type" value="Genomic_DNA"/>
</dbReference>
<accession>A0A0G0EH12</accession>
<keyword evidence="3" id="KW-0808">Transferase</keyword>
<evidence type="ECO:0000313" key="4">
    <source>
        <dbReference type="Proteomes" id="UP000034816"/>
    </source>
</evidence>
<dbReference type="InterPro" id="IPR050256">
    <property type="entry name" value="Glycosyltransferase_2"/>
</dbReference>
<dbReference type="Pfam" id="PF00535">
    <property type="entry name" value="Glycos_transf_2"/>
    <property type="match status" value="1"/>
</dbReference>
<dbReference type="InterPro" id="IPR001173">
    <property type="entry name" value="Glyco_trans_2-like"/>
</dbReference>
<feature type="transmembrane region" description="Helical" evidence="1">
    <location>
        <begin position="258"/>
        <end position="278"/>
    </location>
</feature>
<evidence type="ECO:0000256" key="1">
    <source>
        <dbReference type="SAM" id="Phobius"/>
    </source>
</evidence>
<dbReference type="GO" id="GO:0016740">
    <property type="term" value="F:transferase activity"/>
    <property type="evidence" value="ECO:0007669"/>
    <property type="project" value="UniProtKB-KW"/>
</dbReference>
<name>A0A0G0EH12_9BACT</name>
<dbReference type="Gene3D" id="3.90.550.10">
    <property type="entry name" value="Spore Coat Polysaccharide Biosynthesis Protein SpsA, Chain A"/>
    <property type="match status" value="1"/>
</dbReference>
<keyword evidence="1" id="KW-0472">Membrane</keyword>
<dbReference type="AlphaFoldDB" id="A0A0G0EH12"/>
<dbReference type="CDD" id="cd04179">
    <property type="entry name" value="DPM_DPG-synthase_like"/>
    <property type="match status" value="1"/>
</dbReference>
<keyword evidence="1" id="KW-1133">Transmembrane helix</keyword>
<dbReference type="InterPro" id="IPR029044">
    <property type="entry name" value="Nucleotide-diphossugar_trans"/>
</dbReference>
<dbReference type="PANTHER" id="PTHR48090:SF7">
    <property type="entry name" value="RFBJ PROTEIN"/>
    <property type="match status" value="1"/>
</dbReference>
<keyword evidence="1" id="KW-0812">Transmembrane</keyword>
<proteinExistence type="predicted"/>
<feature type="transmembrane region" description="Helical" evidence="1">
    <location>
        <begin position="224"/>
        <end position="246"/>
    </location>
</feature>
<evidence type="ECO:0000313" key="3">
    <source>
        <dbReference type="EMBL" id="KKP74510.1"/>
    </source>
</evidence>
<gene>
    <name evidence="3" type="ORF">UR73_C0039G0003</name>
</gene>
<feature type="domain" description="Glycosyltransferase 2-like" evidence="2">
    <location>
        <begin position="7"/>
        <end position="156"/>
    </location>
</feature>
<sequence>MKLVVFSICQNEGKTIGELLDRIPKKIDGIDDIEVMVVDDGSTDDTVKIAKEKGAVVYSNLSQKRLAYSFQYAVDKVLKMGADIAVNIDGDLQFAPEEIPLLVKPILDGKADFVPEFMSKGKYWGNRIGAFVIGSLSKKKFSDVTCGFRAYNRDALLHMNINNKFTYTQEAFQLLASKQLNIRQVPISIKYFKGRKSRVVSSIFSFISLSAFNILRVFRDFAPLKFFGILGLVPFLIGLACVIFLGMHWLNTGDFSPYKFVGFTGLYLITLGIIVWLFGMLSDILGRIINNQEKTLYITKKIYYSKFKKKE</sequence>
<comment type="caution">
    <text evidence="3">The sequence shown here is derived from an EMBL/GenBank/DDBJ whole genome shotgun (WGS) entry which is preliminary data.</text>
</comment>
<feature type="transmembrane region" description="Helical" evidence="1">
    <location>
        <begin position="199"/>
        <end position="218"/>
    </location>
</feature>
<dbReference type="PANTHER" id="PTHR48090">
    <property type="entry name" value="UNDECAPRENYL-PHOSPHATE 4-DEOXY-4-FORMAMIDO-L-ARABINOSE TRANSFERASE-RELATED"/>
    <property type="match status" value="1"/>
</dbReference>
<organism evidence="3 4">
    <name type="scientific">candidate division WS6 bacterium GW2011_GWF1_35_23</name>
    <dbReference type="NCBI Taxonomy" id="1619097"/>
    <lineage>
        <taxon>Bacteria</taxon>
        <taxon>Candidatus Dojkabacteria</taxon>
    </lineage>
</organism>
<protein>
    <submittedName>
        <fullName evidence="3">Glycosyl transferase family 2</fullName>
    </submittedName>
</protein>